<keyword evidence="9" id="KW-0406">Ion transport</keyword>
<organism evidence="14 15">
    <name type="scientific">Pseudonocardia alni</name>
    <name type="common">Amycolata alni</name>
    <dbReference type="NCBI Taxonomy" id="33907"/>
    <lineage>
        <taxon>Bacteria</taxon>
        <taxon>Bacillati</taxon>
        <taxon>Actinomycetota</taxon>
        <taxon>Actinomycetes</taxon>
        <taxon>Pseudonocardiales</taxon>
        <taxon>Pseudonocardiaceae</taxon>
        <taxon>Pseudonocardia</taxon>
    </lineage>
</organism>
<keyword evidence="4" id="KW-0633">Potassium transport</keyword>
<keyword evidence="10 13" id="KW-0472">Membrane</keyword>
<evidence type="ECO:0000256" key="8">
    <source>
        <dbReference type="ARBA" id="ARBA00022989"/>
    </source>
</evidence>
<dbReference type="EMBL" id="PHUJ01000003">
    <property type="protein sequence ID" value="PKB28834.1"/>
    <property type="molecule type" value="Genomic_DNA"/>
</dbReference>
<evidence type="ECO:0000256" key="10">
    <source>
        <dbReference type="ARBA" id="ARBA00023136"/>
    </source>
</evidence>
<comment type="similarity">
    <text evidence="2">Belongs to the TMEM175 family.</text>
</comment>
<evidence type="ECO:0000256" key="12">
    <source>
        <dbReference type="ARBA" id="ARBA00034430"/>
    </source>
</evidence>
<gene>
    <name evidence="14" type="ORF">ATL51_0459</name>
</gene>
<sequence>MRRRVEVGLERITFFSDGVFAIAITLLVLPLTDAEFGPGPVAPQLVELLPRMLTFALSFAVIGRYWTVHHQLFARFDRADARMTTLNLGYLFGIAFLPFPTSLLGGHGDSTAAVVLYAATLVVIGSFSAAMWAYGSYRGRLTRADVTPDEARHTLVNGLAPVVSFLPSLVIAPLSPTWAMLSWLLTIPVSAVAERLFPEHRAARARAQGGHAGHRVRLRPRC</sequence>
<dbReference type="PANTHER" id="PTHR31462">
    <property type="entry name" value="ENDOSOMAL/LYSOSOMAL POTASSIUM CHANNEL TMEM175"/>
    <property type="match status" value="1"/>
</dbReference>
<dbReference type="AlphaFoldDB" id="A0AA44UKJ5"/>
<keyword evidence="8 13" id="KW-1133">Transmembrane helix</keyword>
<feature type="transmembrane region" description="Helical" evidence="13">
    <location>
        <begin position="49"/>
        <end position="67"/>
    </location>
</feature>
<keyword evidence="11" id="KW-0407">Ion channel</keyword>
<feature type="transmembrane region" description="Helical" evidence="13">
    <location>
        <begin position="88"/>
        <end position="108"/>
    </location>
</feature>
<evidence type="ECO:0000256" key="6">
    <source>
        <dbReference type="ARBA" id="ARBA00022826"/>
    </source>
</evidence>
<keyword evidence="5 13" id="KW-0812">Transmembrane</keyword>
<comment type="subcellular location">
    <subcellularLocation>
        <location evidence="1">Membrane</location>
        <topology evidence="1">Multi-pass membrane protein</topology>
    </subcellularLocation>
</comment>
<evidence type="ECO:0000313" key="14">
    <source>
        <dbReference type="EMBL" id="PKB28834.1"/>
    </source>
</evidence>
<dbReference type="GO" id="GO:0015252">
    <property type="term" value="F:proton channel activity"/>
    <property type="evidence" value="ECO:0007669"/>
    <property type="project" value="InterPro"/>
</dbReference>
<evidence type="ECO:0000256" key="13">
    <source>
        <dbReference type="SAM" id="Phobius"/>
    </source>
</evidence>
<keyword evidence="7" id="KW-0630">Potassium</keyword>
<evidence type="ECO:0000256" key="5">
    <source>
        <dbReference type="ARBA" id="ARBA00022692"/>
    </source>
</evidence>
<evidence type="ECO:0000256" key="11">
    <source>
        <dbReference type="ARBA" id="ARBA00023303"/>
    </source>
</evidence>
<accession>A0AA44UKJ5</accession>
<dbReference type="InterPro" id="IPR010617">
    <property type="entry name" value="TMEM175-like"/>
</dbReference>
<dbReference type="Proteomes" id="UP000232453">
    <property type="component" value="Unassembled WGS sequence"/>
</dbReference>
<keyword evidence="6" id="KW-0631">Potassium channel</keyword>
<feature type="transmembrane region" description="Helical" evidence="13">
    <location>
        <begin position="12"/>
        <end position="29"/>
    </location>
</feature>
<keyword evidence="3" id="KW-0813">Transport</keyword>
<evidence type="ECO:0000256" key="1">
    <source>
        <dbReference type="ARBA" id="ARBA00004141"/>
    </source>
</evidence>
<comment type="catalytic activity">
    <reaction evidence="12">
        <text>K(+)(in) = K(+)(out)</text>
        <dbReference type="Rhea" id="RHEA:29463"/>
        <dbReference type="ChEBI" id="CHEBI:29103"/>
    </reaction>
</comment>
<feature type="transmembrane region" description="Helical" evidence="13">
    <location>
        <begin position="155"/>
        <end position="174"/>
    </location>
</feature>
<dbReference type="GO" id="GO:0016020">
    <property type="term" value="C:membrane"/>
    <property type="evidence" value="ECO:0007669"/>
    <property type="project" value="UniProtKB-SubCell"/>
</dbReference>
<evidence type="ECO:0000256" key="4">
    <source>
        <dbReference type="ARBA" id="ARBA00022538"/>
    </source>
</evidence>
<evidence type="ECO:0000256" key="7">
    <source>
        <dbReference type="ARBA" id="ARBA00022958"/>
    </source>
</evidence>
<dbReference type="PANTHER" id="PTHR31462:SF5">
    <property type="entry name" value="ENDOSOMAL_LYSOSOMAL PROTON CHANNEL TMEM175"/>
    <property type="match status" value="1"/>
</dbReference>
<evidence type="ECO:0000256" key="9">
    <source>
        <dbReference type="ARBA" id="ARBA00023065"/>
    </source>
</evidence>
<evidence type="ECO:0000313" key="15">
    <source>
        <dbReference type="Proteomes" id="UP000232453"/>
    </source>
</evidence>
<evidence type="ECO:0000256" key="2">
    <source>
        <dbReference type="ARBA" id="ARBA00006920"/>
    </source>
</evidence>
<comment type="caution">
    <text evidence="14">The sequence shown here is derived from an EMBL/GenBank/DDBJ whole genome shotgun (WGS) entry which is preliminary data.</text>
</comment>
<proteinExistence type="inferred from homology"/>
<name>A0AA44UKJ5_PSEA5</name>
<dbReference type="RefSeq" id="WP_100877482.1">
    <property type="nucleotide sequence ID" value="NZ_JBICSI010000005.1"/>
</dbReference>
<feature type="transmembrane region" description="Helical" evidence="13">
    <location>
        <begin position="114"/>
        <end position="134"/>
    </location>
</feature>
<reference evidence="14 15" key="1">
    <citation type="submission" date="2017-11" db="EMBL/GenBank/DDBJ databases">
        <title>Sequencing the genomes of 1000 actinobacteria strains.</title>
        <authorList>
            <person name="Klenk H.-P."/>
        </authorList>
    </citation>
    <scope>NUCLEOTIDE SEQUENCE [LARGE SCALE GENOMIC DNA]</scope>
    <source>
        <strain evidence="14 15">DSM 44104</strain>
    </source>
</reference>
<evidence type="ECO:0000256" key="3">
    <source>
        <dbReference type="ARBA" id="ARBA00022448"/>
    </source>
</evidence>
<dbReference type="GO" id="GO:0005267">
    <property type="term" value="F:potassium channel activity"/>
    <property type="evidence" value="ECO:0007669"/>
    <property type="project" value="UniProtKB-KW"/>
</dbReference>
<dbReference type="Pfam" id="PF06736">
    <property type="entry name" value="TMEM175"/>
    <property type="match status" value="1"/>
</dbReference>
<protein>
    <submittedName>
        <fullName evidence="14">Membrane protein</fullName>
    </submittedName>
</protein>